<keyword evidence="3 9" id="KW-0812">Transmembrane</keyword>
<dbReference type="InterPro" id="IPR004090">
    <property type="entry name" value="Chemotax_Me-accpt_rcpt"/>
</dbReference>
<evidence type="ECO:0000256" key="1">
    <source>
        <dbReference type="ARBA" id="ARBA00004651"/>
    </source>
</evidence>
<dbReference type="CDD" id="cd06225">
    <property type="entry name" value="HAMP"/>
    <property type="match status" value="1"/>
</dbReference>
<dbReference type="PANTHER" id="PTHR32089">
    <property type="entry name" value="METHYL-ACCEPTING CHEMOTAXIS PROTEIN MCPB"/>
    <property type="match status" value="1"/>
</dbReference>
<dbReference type="CDD" id="cd11386">
    <property type="entry name" value="MCP_signal"/>
    <property type="match status" value="1"/>
</dbReference>
<dbReference type="InterPro" id="IPR033480">
    <property type="entry name" value="sCache_2"/>
</dbReference>
<dbReference type="GO" id="GO:0007165">
    <property type="term" value="P:signal transduction"/>
    <property type="evidence" value="ECO:0007669"/>
    <property type="project" value="UniProtKB-KW"/>
</dbReference>
<keyword evidence="13" id="KW-1185">Reference proteome</keyword>
<dbReference type="OrthoDB" id="6376221at2"/>
<evidence type="ECO:0000259" key="10">
    <source>
        <dbReference type="PROSITE" id="PS50111"/>
    </source>
</evidence>
<keyword evidence="2" id="KW-1003">Cell membrane</keyword>
<dbReference type="Pfam" id="PF00015">
    <property type="entry name" value="MCPsignal"/>
    <property type="match status" value="1"/>
</dbReference>
<comment type="similarity">
    <text evidence="7">Belongs to the methyl-accepting chemotaxis (MCP) protein family.</text>
</comment>
<dbReference type="GO" id="GO:0006935">
    <property type="term" value="P:chemotaxis"/>
    <property type="evidence" value="ECO:0007669"/>
    <property type="project" value="InterPro"/>
</dbReference>
<dbReference type="SUPFAM" id="SSF58104">
    <property type="entry name" value="Methyl-accepting chemotaxis protein (MCP) signaling domain"/>
    <property type="match status" value="1"/>
</dbReference>
<comment type="subcellular location">
    <subcellularLocation>
        <location evidence="1">Cell membrane</location>
        <topology evidence="1">Multi-pass membrane protein</topology>
    </subcellularLocation>
</comment>
<dbReference type="AlphaFoldDB" id="A0A1I1GNH0"/>
<feature type="domain" description="Methyl-accepting transducer" evidence="10">
    <location>
        <begin position="272"/>
        <end position="508"/>
    </location>
</feature>
<gene>
    <name evidence="12" type="ORF">SAMN05660443_1528</name>
</gene>
<dbReference type="PROSITE" id="PS50885">
    <property type="entry name" value="HAMP"/>
    <property type="match status" value="1"/>
</dbReference>
<reference evidence="12 13" key="1">
    <citation type="submission" date="2016-10" db="EMBL/GenBank/DDBJ databases">
        <authorList>
            <person name="de Groot N.N."/>
        </authorList>
    </citation>
    <scope>NUCLEOTIDE SEQUENCE [LARGE SCALE GENOMIC DNA]</scope>
    <source>
        <strain evidence="12 13">DSM 18438</strain>
    </source>
</reference>
<sequence length="544" mass="58772">MKGNMNNISIAARAWIILGLFALGLLANTLLDAWKARDHLRSSYGQGVVFMVESAVNLIDHYYQLSEQGELTEAEAKERALAAVSALRFDNGNYIFVGDKEGISIANAVTALLGKDITGLQDPTGHYFVQSLYDAAKDGGGFVDYQWPNADDDSQLDPKTSYADLFAPWEWTLGTGLNMEALQEDIAASELQSMITALIILLILSILVAFFIRSITQPLNQTVAAMKSLSRGEGDLTQRMKEEGSRELIALARHFNTFIGSIQEIMQSVADTAHQLATASRQQRASVESMDQSLSTQKASAEELASAMMQILASVEEVTSRTLQASESTAQAGDESETSQQIINRNIDEARQLAQSMNQAGKVINKLADDSRNVDTVLEVIRGIAEQTNLLALNAAIEAARAGEAGRGFAVVADEVRTLSQRTQDSTSQIQSIVEQLQEVAGQAVNLMQTGVNKAEAAADTSTSAGHALENILREIQSIQAMNEQIASASEEQSSAVESINQQVVQLSDLSTNVATESSQMASSSQELTQISQNLLDKVGRFKV</sequence>
<accession>A0A1I1GNH0</accession>
<dbReference type="SMART" id="SM01049">
    <property type="entry name" value="Cache_2"/>
    <property type="match status" value="1"/>
</dbReference>
<evidence type="ECO:0000256" key="8">
    <source>
        <dbReference type="PROSITE-ProRule" id="PRU00284"/>
    </source>
</evidence>
<dbReference type="GO" id="GO:0004888">
    <property type="term" value="F:transmembrane signaling receptor activity"/>
    <property type="evidence" value="ECO:0007669"/>
    <property type="project" value="InterPro"/>
</dbReference>
<dbReference type="SMART" id="SM00283">
    <property type="entry name" value="MA"/>
    <property type="match status" value="1"/>
</dbReference>
<dbReference type="Pfam" id="PF00672">
    <property type="entry name" value="HAMP"/>
    <property type="match status" value="1"/>
</dbReference>
<dbReference type="SMART" id="SM00304">
    <property type="entry name" value="HAMP"/>
    <property type="match status" value="2"/>
</dbReference>
<dbReference type="PRINTS" id="PR00260">
    <property type="entry name" value="CHEMTRNSDUCR"/>
</dbReference>
<protein>
    <submittedName>
        <fullName evidence="12">Methyl-accepting chemotaxis sensory transducer with Cache sensor</fullName>
    </submittedName>
</protein>
<evidence type="ECO:0000256" key="5">
    <source>
        <dbReference type="ARBA" id="ARBA00023136"/>
    </source>
</evidence>
<dbReference type="GO" id="GO:0005886">
    <property type="term" value="C:plasma membrane"/>
    <property type="evidence" value="ECO:0007669"/>
    <property type="project" value="UniProtKB-SubCell"/>
</dbReference>
<dbReference type="Gene3D" id="1.10.287.950">
    <property type="entry name" value="Methyl-accepting chemotaxis protein"/>
    <property type="match status" value="1"/>
</dbReference>
<organism evidence="12 13">
    <name type="scientific">Marinospirillum celere</name>
    <dbReference type="NCBI Taxonomy" id="1122252"/>
    <lineage>
        <taxon>Bacteria</taxon>
        <taxon>Pseudomonadati</taxon>
        <taxon>Pseudomonadota</taxon>
        <taxon>Gammaproteobacteria</taxon>
        <taxon>Oceanospirillales</taxon>
        <taxon>Oceanospirillaceae</taxon>
        <taxon>Marinospirillum</taxon>
    </lineage>
</organism>
<evidence type="ECO:0000313" key="12">
    <source>
        <dbReference type="EMBL" id="SFC12842.1"/>
    </source>
</evidence>
<dbReference type="PANTHER" id="PTHR32089:SF112">
    <property type="entry name" value="LYSOZYME-LIKE PROTEIN-RELATED"/>
    <property type="match status" value="1"/>
</dbReference>
<feature type="domain" description="HAMP" evidence="11">
    <location>
        <begin position="213"/>
        <end position="267"/>
    </location>
</feature>
<proteinExistence type="inferred from homology"/>
<keyword evidence="5 9" id="KW-0472">Membrane</keyword>
<evidence type="ECO:0000256" key="4">
    <source>
        <dbReference type="ARBA" id="ARBA00022989"/>
    </source>
</evidence>
<dbReference type="PROSITE" id="PS50111">
    <property type="entry name" value="CHEMOTAXIS_TRANSDUC_2"/>
    <property type="match status" value="1"/>
</dbReference>
<dbReference type="STRING" id="1122252.SAMN05660443_1528"/>
<dbReference type="FunFam" id="1.10.287.950:FF:000001">
    <property type="entry name" value="Methyl-accepting chemotaxis sensory transducer"/>
    <property type="match status" value="1"/>
</dbReference>
<dbReference type="InterPro" id="IPR003660">
    <property type="entry name" value="HAMP_dom"/>
</dbReference>
<dbReference type="Pfam" id="PF17200">
    <property type="entry name" value="sCache_2"/>
    <property type="match status" value="1"/>
</dbReference>
<keyword evidence="4 9" id="KW-1133">Transmembrane helix</keyword>
<name>A0A1I1GNH0_9GAMM</name>
<feature type="transmembrane region" description="Helical" evidence="9">
    <location>
        <begin position="194"/>
        <end position="212"/>
    </location>
</feature>
<evidence type="ECO:0000259" key="11">
    <source>
        <dbReference type="PROSITE" id="PS50885"/>
    </source>
</evidence>
<evidence type="ECO:0000256" key="7">
    <source>
        <dbReference type="ARBA" id="ARBA00029447"/>
    </source>
</evidence>
<dbReference type="Proteomes" id="UP000199058">
    <property type="component" value="Unassembled WGS sequence"/>
</dbReference>
<dbReference type="InterPro" id="IPR004089">
    <property type="entry name" value="MCPsignal_dom"/>
</dbReference>
<evidence type="ECO:0000256" key="9">
    <source>
        <dbReference type="SAM" id="Phobius"/>
    </source>
</evidence>
<evidence type="ECO:0000256" key="3">
    <source>
        <dbReference type="ARBA" id="ARBA00022692"/>
    </source>
</evidence>
<evidence type="ECO:0000256" key="2">
    <source>
        <dbReference type="ARBA" id="ARBA00022475"/>
    </source>
</evidence>
<feature type="transmembrane region" description="Helical" evidence="9">
    <location>
        <begin position="12"/>
        <end position="31"/>
    </location>
</feature>
<evidence type="ECO:0000313" key="13">
    <source>
        <dbReference type="Proteomes" id="UP000199058"/>
    </source>
</evidence>
<dbReference type="EMBL" id="FOLH01000003">
    <property type="protein sequence ID" value="SFC12842.1"/>
    <property type="molecule type" value="Genomic_DNA"/>
</dbReference>
<evidence type="ECO:0000256" key="6">
    <source>
        <dbReference type="ARBA" id="ARBA00023224"/>
    </source>
</evidence>
<keyword evidence="6 8" id="KW-0807">Transducer</keyword>
<dbReference type="Gene3D" id="3.30.450.20">
    <property type="entry name" value="PAS domain"/>
    <property type="match status" value="1"/>
</dbReference>